<organism evidence="1 2">
    <name type="scientific">Candidatus Kapaibacterium thiocyanatum</name>
    <dbReference type="NCBI Taxonomy" id="1895771"/>
    <lineage>
        <taxon>Bacteria</taxon>
        <taxon>Pseudomonadati</taxon>
        <taxon>Candidatus Kapaibacteriota</taxon>
        <taxon>Candidatus Kapaibacteriia</taxon>
        <taxon>Candidatus Kapaibacteriales</taxon>
        <taxon>Candidatus Kapaibacteriaceae</taxon>
        <taxon>Candidatus Kapaibacterium</taxon>
    </lineage>
</organism>
<dbReference type="Proteomes" id="UP000184233">
    <property type="component" value="Unassembled WGS sequence"/>
</dbReference>
<dbReference type="EMBL" id="MKVH01000002">
    <property type="protein sequence ID" value="OJX61339.1"/>
    <property type="molecule type" value="Genomic_DNA"/>
</dbReference>
<sequence length="96" mass="10617">MEERTILHNDSALVSDIVTVTPIRKKSETYTPIEQFMKNITSNQTLGILVLLPDGTGQFFEYASSFGEHGKILPDVATRLRDLLGRVKGQALSPAE</sequence>
<accession>A0A1M3L780</accession>
<evidence type="ECO:0000313" key="1">
    <source>
        <dbReference type="EMBL" id="OJX61339.1"/>
    </source>
</evidence>
<reference evidence="1 2" key="1">
    <citation type="submission" date="2016-09" db="EMBL/GenBank/DDBJ databases">
        <title>Genome-resolved meta-omics ties microbial dynamics to process performance in biotechnology for thiocyanate degradation.</title>
        <authorList>
            <person name="Kantor R.S."/>
            <person name="Huddy R.J."/>
            <person name="Iyer R."/>
            <person name="Thomas B.C."/>
            <person name="Brown C.T."/>
            <person name="Anantharaman K."/>
            <person name="Tringe S."/>
            <person name="Hettich R.L."/>
            <person name="Harrison S.T."/>
            <person name="Banfield J.F."/>
        </authorList>
    </citation>
    <scope>NUCLEOTIDE SEQUENCE [LARGE SCALE GENOMIC DNA]</scope>
    <source>
        <strain evidence="1">59-99</strain>
    </source>
</reference>
<evidence type="ECO:0000313" key="2">
    <source>
        <dbReference type="Proteomes" id="UP000184233"/>
    </source>
</evidence>
<comment type="caution">
    <text evidence="1">The sequence shown here is derived from an EMBL/GenBank/DDBJ whole genome shotgun (WGS) entry which is preliminary data.</text>
</comment>
<gene>
    <name evidence="1" type="ORF">BGO89_01825</name>
</gene>
<proteinExistence type="predicted"/>
<dbReference type="AlphaFoldDB" id="A0A1M3L780"/>
<protein>
    <submittedName>
        <fullName evidence="1">Uncharacterized protein</fullName>
    </submittedName>
</protein>
<name>A0A1M3L780_9BACT</name>